<dbReference type="InterPro" id="IPR002938">
    <property type="entry name" value="FAD-bd"/>
</dbReference>
<dbReference type="InterPro" id="IPR036188">
    <property type="entry name" value="FAD/NAD-bd_sf"/>
</dbReference>
<feature type="domain" description="FAD-binding" evidence="1">
    <location>
        <begin position="6"/>
        <end position="183"/>
    </location>
</feature>
<dbReference type="PANTHER" id="PTHR42685">
    <property type="entry name" value="GERANYLGERANYL DIPHOSPHATE REDUCTASE"/>
    <property type="match status" value="1"/>
</dbReference>
<reference evidence="2" key="1">
    <citation type="submission" date="2022-06" db="EMBL/GenBank/DDBJ databases">
        <title>Ornithinimicrobium HY1793.</title>
        <authorList>
            <person name="Huang Y."/>
        </authorList>
    </citation>
    <scope>NUCLEOTIDE SEQUENCE</scope>
    <source>
        <strain evidence="2">HY1793</strain>
    </source>
</reference>
<sequence>MDAEVDADVIVVGGGPAGLATALQAVRVGLVALVLEPRRAPIDKACGEGLMPGAVAALADLGVAVGGRPFTGIRYVDAHRSVEARFRGGPGRGVRRTALHAALAAAVERAGVEVVPRAMSGLTQDDTGVQVELEDPGGGTLPGVMEATESMESTVRARFVVAADGLHSPTRRLVGVEVPRRGTRRFGLRRHLRIAPWSDLVEVHWSPVGEAYVTPVGDREVGVALLGSAGGSWQDRLADFPALADRLAGAEPASDVRGAGPLRQRVRSRRVGRVLLVGDAGGYVDALTGEGIAVGLAQAQAAVTAIAAERPQTYPRAAVRVSLRSSVLTSGLLAATRSEPGRRAVLGTARRVPWLFERAVNAVAQD</sequence>
<keyword evidence="3" id="KW-1185">Reference proteome</keyword>
<dbReference type="RefSeq" id="WP_252594739.1">
    <property type="nucleotide sequence ID" value="NZ_CP099489.1"/>
</dbReference>
<protein>
    <submittedName>
        <fullName evidence="2">NAD(P)/FAD-dependent oxidoreductase</fullName>
    </submittedName>
</protein>
<dbReference type="Gene3D" id="3.50.50.60">
    <property type="entry name" value="FAD/NAD(P)-binding domain"/>
    <property type="match status" value="1"/>
</dbReference>
<gene>
    <name evidence="2" type="ORF">NF556_06695</name>
</gene>
<dbReference type="PRINTS" id="PR00420">
    <property type="entry name" value="RNGMNOXGNASE"/>
</dbReference>
<dbReference type="SUPFAM" id="SSF51905">
    <property type="entry name" value="FAD/NAD(P)-binding domain"/>
    <property type="match status" value="1"/>
</dbReference>
<dbReference type="Pfam" id="PF01494">
    <property type="entry name" value="FAD_binding_3"/>
    <property type="match status" value="1"/>
</dbReference>
<organism evidence="2 3">
    <name type="scientific">Ornithinimicrobium faecis</name>
    <dbReference type="NCBI Taxonomy" id="2934158"/>
    <lineage>
        <taxon>Bacteria</taxon>
        <taxon>Bacillati</taxon>
        <taxon>Actinomycetota</taxon>
        <taxon>Actinomycetes</taxon>
        <taxon>Micrococcales</taxon>
        <taxon>Ornithinimicrobiaceae</taxon>
        <taxon>Ornithinimicrobium</taxon>
    </lineage>
</organism>
<dbReference type="EMBL" id="CP099489">
    <property type="protein sequence ID" value="USQ81329.1"/>
    <property type="molecule type" value="Genomic_DNA"/>
</dbReference>
<evidence type="ECO:0000313" key="2">
    <source>
        <dbReference type="EMBL" id="USQ81329.1"/>
    </source>
</evidence>
<dbReference type="Proteomes" id="UP001056455">
    <property type="component" value="Chromosome"/>
</dbReference>
<evidence type="ECO:0000259" key="1">
    <source>
        <dbReference type="Pfam" id="PF01494"/>
    </source>
</evidence>
<accession>A0ABY4YX69</accession>
<name>A0ABY4YX69_9MICO</name>
<dbReference type="InterPro" id="IPR050407">
    <property type="entry name" value="Geranylgeranyl_reductase"/>
</dbReference>
<dbReference type="PANTHER" id="PTHR42685:SF19">
    <property type="entry name" value="POSSIBLE OXIDOREDUCTASE"/>
    <property type="match status" value="1"/>
</dbReference>
<proteinExistence type="predicted"/>
<evidence type="ECO:0000313" key="3">
    <source>
        <dbReference type="Proteomes" id="UP001056455"/>
    </source>
</evidence>